<keyword evidence="3" id="KW-1185">Reference proteome</keyword>
<feature type="region of interest" description="Disordered" evidence="1">
    <location>
        <begin position="63"/>
        <end position="90"/>
    </location>
</feature>
<dbReference type="AlphaFoldDB" id="A0ABD1D2B4"/>
<dbReference type="Proteomes" id="UP001562425">
    <property type="component" value="Unassembled WGS sequence"/>
</dbReference>
<organism evidence="2 3">
    <name type="scientific">Culex pipiens pipiens</name>
    <name type="common">Northern house mosquito</name>
    <dbReference type="NCBI Taxonomy" id="38569"/>
    <lineage>
        <taxon>Eukaryota</taxon>
        <taxon>Metazoa</taxon>
        <taxon>Ecdysozoa</taxon>
        <taxon>Arthropoda</taxon>
        <taxon>Hexapoda</taxon>
        <taxon>Insecta</taxon>
        <taxon>Pterygota</taxon>
        <taxon>Neoptera</taxon>
        <taxon>Endopterygota</taxon>
        <taxon>Diptera</taxon>
        <taxon>Nematocera</taxon>
        <taxon>Culicoidea</taxon>
        <taxon>Culicidae</taxon>
        <taxon>Culicinae</taxon>
        <taxon>Culicini</taxon>
        <taxon>Culex</taxon>
        <taxon>Culex</taxon>
    </lineage>
</organism>
<evidence type="ECO:0000256" key="1">
    <source>
        <dbReference type="SAM" id="MobiDB-lite"/>
    </source>
</evidence>
<gene>
    <name evidence="2" type="ORF">pipiens_003181</name>
</gene>
<name>A0ABD1D2B4_CULPP</name>
<accession>A0ABD1D2B4</accession>
<comment type="caution">
    <text evidence="2">The sequence shown here is derived from an EMBL/GenBank/DDBJ whole genome shotgun (WGS) entry which is preliminary data.</text>
</comment>
<evidence type="ECO:0000313" key="3">
    <source>
        <dbReference type="Proteomes" id="UP001562425"/>
    </source>
</evidence>
<evidence type="ECO:0000313" key="2">
    <source>
        <dbReference type="EMBL" id="KAL1390285.1"/>
    </source>
</evidence>
<reference evidence="2 3" key="1">
    <citation type="submission" date="2024-05" db="EMBL/GenBank/DDBJ databases">
        <title>Culex pipiens pipiens assembly and annotation.</title>
        <authorList>
            <person name="Alout H."/>
            <person name="Durand T."/>
        </authorList>
    </citation>
    <scope>NUCLEOTIDE SEQUENCE [LARGE SCALE GENOMIC DNA]</scope>
    <source>
        <strain evidence="2">HA-2024</strain>
        <tissue evidence="2">Whole body</tissue>
    </source>
</reference>
<sequence>MTSHIVIPTKLFAVEKSNRESRRVRFGHTNCVRVCLCACVLCSPPAADPRLCQSAVRPKVSEKGNAILNKRRRRKEPSSGDHGFGPSSRRAHRWNRSGLVCVCVVKTASAGRISRWNCSVAQKDQNVAEEKCTHRRIEGLEAESTTPAGLDNLSKTIQ</sequence>
<dbReference type="EMBL" id="JBEHCU010007938">
    <property type="protein sequence ID" value="KAL1390285.1"/>
    <property type="molecule type" value="Genomic_DNA"/>
</dbReference>
<protein>
    <submittedName>
        <fullName evidence="2">Uncharacterized protein</fullName>
    </submittedName>
</protein>
<proteinExistence type="predicted"/>